<sequence>MSLTVLQAIVLITLCVLNTFADRTEIVDDSMVRDGLNQDDLRDQRLLDEIRENPFRRFIHVIRSKTMAMCDSPTSEKAYNFKHLHNVDCRPFPTLVPVEPASAQVDDTVLPSFISLHRCGGDCYRHESIYRCTTIKSETVNVNVHIQRGSNIRHCIVPMTNDTWCGCSCVHNANECNPETHEWRESECLCVCKEELWEWCLLKGISYKWNDKTCTCETKKRKRSG</sequence>
<name>A0A913YL66_EXADI</name>
<dbReference type="RefSeq" id="XP_028515778.1">
    <property type="nucleotide sequence ID" value="XM_028659977.1"/>
</dbReference>
<feature type="chain" id="PRO_5037288178" description="Platelet-derived growth factor (PDGF) family profile domain-containing protein" evidence="1">
    <location>
        <begin position="22"/>
        <end position="225"/>
    </location>
</feature>
<protein>
    <recommendedName>
        <fullName evidence="4">Platelet-derived growth factor (PDGF) family profile domain-containing protein</fullName>
    </recommendedName>
</protein>
<dbReference type="InterPro" id="IPR029034">
    <property type="entry name" value="Cystine-knot_cytokine"/>
</dbReference>
<dbReference type="SUPFAM" id="SSF57501">
    <property type="entry name" value="Cystine-knot cytokines"/>
    <property type="match status" value="1"/>
</dbReference>
<dbReference type="Proteomes" id="UP000887567">
    <property type="component" value="Unplaced"/>
</dbReference>
<accession>A0A913YL66</accession>
<feature type="signal peptide" evidence="1">
    <location>
        <begin position="1"/>
        <end position="21"/>
    </location>
</feature>
<keyword evidence="3" id="KW-1185">Reference proteome</keyword>
<dbReference type="Gene3D" id="2.10.90.10">
    <property type="entry name" value="Cystine-knot cytokines"/>
    <property type="match status" value="1"/>
</dbReference>
<organism evidence="2 3">
    <name type="scientific">Exaiptasia diaphana</name>
    <name type="common">Tropical sea anemone</name>
    <name type="synonym">Aiptasia pulchella</name>
    <dbReference type="NCBI Taxonomy" id="2652724"/>
    <lineage>
        <taxon>Eukaryota</taxon>
        <taxon>Metazoa</taxon>
        <taxon>Cnidaria</taxon>
        <taxon>Anthozoa</taxon>
        <taxon>Hexacorallia</taxon>
        <taxon>Actiniaria</taxon>
        <taxon>Aiptasiidae</taxon>
        <taxon>Exaiptasia</taxon>
    </lineage>
</organism>
<evidence type="ECO:0000313" key="2">
    <source>
        <dbReference type="EnsemblMetazoa" id="XP_028515778.1"/>
    </source>
</evidence>
<dbReference type="OrthoDB" id="8878063at2759"/>
<reference evidence="2" key="1">
    <citation type="submission" date="2022-11" db="UniProtKB">
        <authorList>
            <consortium name="EnsemblMetazoa"/>
        </authorList>
    </citation>
    <scope>IDENTIFICATION</scope>
</reference>
<keyword evidence="1" id="KW-0732">Signal</keyword>
<dbReference type="GeneID" id="110242082"/>
<evidence type="ECO:0000313" key="3">
    <source>
        <dbReference type="Proteomes" id="UP000887567"/>
    </source>
</evidence>
<evidence type="ECO:0008006" key="4">
    <source>
        <dbReference type="Google" id="ProtNLM"/>
    </source>
</evidence>
<proteinExistence type="predicted"/>
<evidence type="ECO:0000256" key="1">
    <source>
        <dbReference type="SAM" id="SignalP"/>
    </source>
</evidence>
<dbReference type="AlphaFoldDB" id="A0A913YL66"/>
<dbReference type="EnsemblMetazoa" id="XM_028659977.1">
    <property type="protein sequence ID" value="XP_028515778.1"/>
    <property type="gene ID" value="LOC110242082"/>
</dbReference>